<evidence type="ECO:0000313" key="10">
    <source>
        <dbReference type="RefSeq" id="XP_022087950.1"/>
    </source>
</evidence>
<feature type="transmembrane region" description="Helical" evidence="5">
    <location>
        <begin position="6"/>
        <end position="28"/>
    </location>
</feature>
<dbReference type="Proteomes" id="UP000694845">
    <property type="component" value="Unplaced"/>
</dbReference>
<gene>
    <name evidence="10" type="primary">LOC110977813</name>
</gene>
<reference evidence="10" key="1">
    <citation type="submission" date="2025-08" db="UniProtKB">
        <authorList>
            <consortium name="RefSeq"/>
        </authorList>
    </citation>
    <scope>IDENTIFICATION</scope>
</reference>
<dbReference type="FunFam" id="2.60.40.420:FF:000045">
    <property type="entry name" value="Laccase 2"/>
    <property type="match status" value="1"/>
</dbReference>
<dbReference type="Pfam" id="PF00394">
    <property type="entry name" value="Cu-oxidase"/>
    <property type="match status" value="1"/>
</dbReference>
<accession>A0A8B7Y6I0</accession>
<dbReference type="SUPFAM" id="SSF49503">
    <property type="entry name" value="Cupredoxins"/>
    <property type="match status" value="3"/>
</dbReference>
<dbReference type="InterPro" id="IPR011706">
    <property type="entry name" value="Cu-oxidase_C"/>
</dbReference>
<dbReference type="FunFam" id="2.60.40.420:FF:000031">
    <property type="entry name" value="Laccase-2 isoform A"/>
    <property type="match status" value="1"/>
</dbReference>
<keyword evidence="4" id="KW-0186">Copper</keyword>
<dbReference type="PANTHER" id="PTHR11709">
    <property type="entry name" value="MULTI-COPPER OXIDASE"/>
    <property type="match status" value="1"/>
</dbReference>
<keyword evidence="5" id="KW-1133">Transmembrane helix</keyword>
<keyword evidence="9" id="KW-1185">Reference proteome</keyword>
<dbReference type="OrthoDB" id="2121828at2759"/>
<keyword evidence="3" id="KW-0560">Oxidoreductase</keyword>
<feature type="domain" description="Plastocyanin-like" evidence="8">
    <location>
        <begin position="108"/>
        <end position="221"/>
    </location>
</feature>
<keyword evidence="2" id="KW-0479">Metal-binding</keyword>
<evidence type="ECO:0000313" key="9">
    <source>
        <dbReference type="Proteomes" id="UP000694845"/>
    </source>
</evidence>
<dbReference type="CDD" id="cd13905">
    <property type="entry name" value="CuRO_3_tcLLC2_insect_like"/>
    <property type="match status" value="1"/>
</dbReference>
<dbReference type="InterPro" id="IPR002355">
    <property type="entry name" value="Cu_oxidase_Cu_BS"/>
</dbReference>
<protein>
    <submittedName>
        <fullName evidence="10">Laccase-like isoform X1</fullName>
    </submittedName>
</protein>
<proteinExistence type="inferred from homology"/>
<dbReference type="RefSeq" id="XP_022087950.1">
    <property type="nucleotide sequence ID" value="XM_022232258.1"/>
</dbReference>
<dbReference type="InterPro" id="IPR045087">
    <property type="entry name" value="Cu-oxidase_fam"/>
</dbReference>
<dbReference type="Gene3D" id="2.60.40.420">
    <property type="entry name" value="Cupredoxins - blue copper proteins"/>
    <property type="match status" value="3"/>
</dbReference>
<dbReference type="InterPro" id="IPR011707">
    <property type="entry name" value="Cu-oxidase-like_N"/>
</dbReference>
<evidence type="ECO:0000259" key="8">
    <source>
        <dbReference type="Pfam" id="PF07732"/>
    </source>
</evidence>
<dbReference type="InterPro" id="IPR008972">
    <property type="entry name" value="Cupredoxin"/>
</dbReference>
<organism evidence="9 10">
    <name type="scientific">Acanthaster planci</name>
    <name type="common">Crown-of-thorns starfish</name>
    <dbReference type="NCBI Taxonomy" id="133434"/>
    <lineage>
        <taxon>Eukaryota</taxon>
        <taxon>Metazoa</taxon>
        <taxon>Echinodermata</taxon>
        <taxon>Eleutherozoa</taxon>
        <taxon>Asterozoa</taxon>
        <taxon>Asteroidea</taxon>
        <taxon>Valvatacea</taxon>
        <taxon>Valvatida</taxon>
        <taxon>Acanthasteridae</taxon>
        <taxon>Acanthaster</taxon>
    </lineage>
</organism>
<feature type="transmembrane region" description="Helical" evidence="5">
    <location>
        <begin position="40"/>
        <end position="59"/>
    </location>
</feature>
<name>A0A8B7Y6I0_ACAPL</name>
<comment type="similarity">
    <text evidence="1">Belongs to the multicopper oxidase family.</text>
</comment>
<dbReference type="Pfam" id="PF07731">
    <property type="entry name" value="Cu-oxidase_2"/>
    <property type="match status" value="1"/>
</dbReference>
<dbReference type="GO" id="GO:0006826">
    <property type="term" value="P:iron ion transport"/>
    <property type="evidence" value="ECO:0007669"/>
    <property type="project" value="TreeGrafter"/>
</dbReference>
<dbReference type="GO" id="GO:0005886">
    <property type="term" value="C:plasma membrane"/>
    <property type="evidence" value="ECO:0007669"/>
    <property type="project" value="TreeGrafter"/>
</dbReference>
<dbReference type="AlphaFoldDB" id="A0A8B7Y6I0"/>
<dbReference type="PANTHER" id="PTHR11709:SF394">
    <property type="entry name" value="FI03373P-RELATED"/>
    <property type="match status" value="1"/>
</dbReference>
<dbReference type="GeneID" id="110977813"/>
<evidence type="ECO:0000256" key="3">
    <source>
        <dbReference type="ARBA" id="ARBA00023002"/>
    </source>
</evidence>
<dbReference type="PROSITE" id="PS00080">
    <property type="entry name" value="MULTICOPPER_OXIDASE2"/>
    <property type="match status" value="1"/>
</dbReference>
<keyword evidence="5" id="KW-0472">Membrane</keyword>
<dbReference type="CDD" id="cd13884">
    <property type="entry name" value="CuRO_2_tcLCC_insect_like"/>
    <property type="match status" value="1"/>
</dbReference>
<evidence type="ECO:0000256" key="5">
    <source>
        <dbReference type="SAM" id="Phobius"/>
    </source>
</evidence>
<feature type="transmembrane region" description="Helical" evidence="5">
    <location>
        <begin position="674"/>
        <end position="695"/>
    </location>
</feature>
<dbReference type="GO" id="GO:0005507">
    <property type="term" value="F:copper ion binding"/>
    <property type="evidence" value="ECO:0007669"/>
    <property type="project" value="InterPro"/>
</dbReference>
<dbReference type="GO" id="GO:0016491">
    <property type="term" value="F:oxidoreductase activity"/>
    <property type="evidence" value="ECO:0007669"/>
    <property type="project" value="UniProtKB-KW"/>
</dbReference>
<dbReference type="InterPro" id="IPR033138">
    <property type="entry name" value="Cu_oxidase_CS"/>
</dbReference>
<evidence type="ECO:0000259" key="7">
    <source>
        <dbReference type="Pfam" id="PF07731"/>
    </source>
</evidence>
<evidence type="ECO:0000256" key="4">
    <source>
        <dbReference type="ARBA" id="ARBA00023008"/>
    </source>
</evidence>
<keyword evidence="5" id="KW-0812">Transmembrane</keyword>
<evidence type="ECO:0000256" key="2">
    <source>
        <dbReference type="ARBA" id="ARBA00022723"/>
    </source>
</evidence>
<evidence type="ECO:0000256" key="1">
    <source>
        <dbReference type="ARBA" id="ARBA00010609"/>
    </source>
</evidence>
<sequence>MVLFGRNIFLVEAFTVLVQLINPTILFIPAHFVPHWKMTGLFVLALLSLILTVLGLSTSDLSHECLRPCEWPAQPRTCRYDFTVEWYYSMSKACFDCPVNRTDCGRPDCIPLNGVPRPVAVVNRMFPGPSIQICAHDILEVKVTNSLKSYSEGTAIHWHGPHQFGTPYMDGTAMTSQCPIPIGASFTYRFPAETYGTHWWHAHAGMQRADGVFGALVVRQPDPREQHRKLYDRDLPEHVVLLHDWLDRVTLDKFAAHHHDNGSNKPESVLVNGKGRRAAFTDPATNETVFTEREVFRVQQGLRYRFRTISNAITNCALKVSVDGHNLTIIASDGSPVEPVEADFYIIYGGERFDFVLDANATVGNYWMRVKGLADCKFVQDLAVVRYVGAPDTDPTEDEKIDRQGVFVNPFNQEASETAIAIPQLNATEPDDGTSVAQADVIHYLGMDFYKVNNYHFHEPVNYPIEDVSRTHHLYSPQLNHLSFAFPPSPPLTQSRDIPAGEFCTPESMAAAKDCVREYCECTHTIEVKLGQVVELVLIDEGVTFDASHPMHIHGHSFRVVALEKLNTSTSVQEVMDLDKAGNITRKLSRAPLKDTVIVPDGGFTAVRFVANNPGWWLFHCHLEFHVEIGMSVLIRVGSEEDLPPKPKDFPSCGSWSPHGVEEDIATPVPCGGAVYLTPAKALLTLYLLLIIFLLN</sequence>
<dbReference type="PROSITE" id="PS00079">
    <property type="entry name" value="MULTICOPPER_OXIDASE1"/>
    <property type="match status" value="1"/>
</dbReference>
<dbReference type="InterPro" id="IPR001117">
    <property type="entry name" value="Cu-oxidase_2nd"/>
</dbReference>
<dbReference type="CDD" id="cd13858">
    <property type="entry name" value="CuRO_1_tcLCC2_insect_like"/>
    <property type="match status" value="1"/>
</dbReference>
<dbReference type="KEGG" id="aplc:110977813"/>
<feature type="domain" description="Plastocyanin-like" evidence="6">
    <location>
        <begin position="238"/>
        <end position="388"/>
    </location>
</feature>
<evidence type="ECO:0000259" key="6">
    <source>
        <dbReference type="Pfam" id="PF00394"/>
    </source>
</evidence>
<feature type="domain" description="Plastocyanin-like" evidence="7">
    <location>
        <begin position="514"/>
        <end position="638"/>
    </location>
</feature>
<dbReference type="Pfam" id="PF07732">
    <property type="entry name" value="Cu-oxidase_3"/>
    <property type="match status" value="1"/>
</dbReference>